<feature type="transmembrane region" description="Helical" evidence="6">
    <location>
        <begin position="56"/>
        <end position="75"/>
    </location>
</feature>
<evidence type="ECO:0000256" key="6">
    <source>
        <dbReference type="RuleBase" id="RU363077"/>
    </source>
</evidence>
<evidence type="ECO:0000256" key="2">
    <source>
        <dbReference type="ARBA" id="ARBA00007635"/>
    </source>
</evidence>
<proteinExistence type="inferred from homology"/>
<dbReference type="Pfam" id="PF00892">
    <property type="entry name" value="EamA"/>
    <property type="match status" value="1"/>
</dbReference>
<dbReference type="RefSeq" id="XP_031386667.1">
    <property type="nucleotide sequence ID" value="XM_031530807.1"/>
</dbReference>
<feature type="transmembrane region" description="Helical" evidence="6">
    <location>
        <begin position="32"/>
        <end position="50"/>
    </location>
</feature>
<feature type="transmembrane region" description="Helical" evidence="6">
    <location>
        <begin position="114"/>
        <end position="140"/>
    </location>
</feature>
<evidence type="ECO:0000313" key="8">
    <source>
        <dbReference type="Proteomes" id="UP000515151"/>
    </source>
</evidence>
<name>A0A6P8CQC9_PUNGR</name>
<evidence type="ECO:0000256" key="4">
    <source>
        <dbReference type="ARBA" id="ARBA00022989"/>
    </source>
</evidence>
<reference evidence="8" key="1">
    <citation type="journal article" date="2020" name="Plant Biotechnol. J.">
        <title>The pomegranate (Punica granatum L.) draft genome dissects genetic divergence between soft- and hard-seeded cultivars.</title>
        <authorList>
            <person name="Luo X."/>
            <person name="Li H."/>
            <person name="Wu Z."/>
            <person name="Yao W."/>
            <person name="Zhao P."/>
            <person name="Cao D."/>
            <person name="Yu H."/>
            <person name="Li K."/>
            <person name="Poudel K."/>
            <person name="Zhao D."/>
            <person name="Zhang F."/>
            <person name="Xia X."/>
            <person name="Chen L."/>
            <person name="Wang Q."/>
            <person name="Jing D."/>
            <person name="Cao S."/>
        </authorList>
    </citation>
    <scope>NUCLEOTIDE SEQUENCE [LARGE SCALE GENOMIC DNA]</scope>
    <source>
        <strain evidence="8">cv. Tunisia</strain>
    </source>
</reference>
<evidence type="ECO:0000256" key="5">
    <source>
        <dbReference type="ARBA" id="ARBA00023136"/>
    </source>
</evidence>
<organism evidence="8 9">
    <name type="scientific">Punica granatum</name>
    <name type="common">Pomegranate</name>
    <dbReference type="NCBI Taxonomy" id="22663"/>
    <lineage>
        <taxon>Eukaryota</taxon>
        <taxon>Viridiplantae</taxon>
        <taxon>Streptophyta</taxon>
        <taxon>Embryophyta</taxon>
        <taxon>Tracheophyta</taxon>
        <taxon>Spermatophyta</taxon>
        <taxon>Magnoliopsida</taxon>
        <taxon>eudicotyledons</taxon>
        <taxon>Gunneridae</taxon>
        <taxon>Pentapetalae</taxon>
        <taxon>rosids</taxon>
        <taxon>malvids</taxon>
        <taxon>Myrtales</taxon>
        <taxon>Lythraceae</taxon>
        <taxon>Punica</taxon>
    </lineage>
</organism>
<dbReference type="AlphaFoldDB" id="A0A6P8CQC9"/>
<gene>
    <name evidence="9" type="primary">LOC116200105</name>
</gene>
<evidence type="ECO:0000256" key="3">
    <source>
        <dbReference type="ARBA" id="ARBA00022692"/>
    </source>
</evidence>
<keyword evidence="4 6" id="KW-1133">Transmembrane helix</keyword>
<comment type="subcellular location">
    <subcellularLocation>
        <location evidence="1 6">Membrane</location>
        <topology evidence="1 6">Multi-pass membrane protein</topology>
    </subcellularLocation>
</comment>
<dbReference type="OrthoDB" id="1728340at2759"/>
<keyword evidence="5 6" id="KW-0472">Membrane</keyword>
<comment type="similarity">
    <text evidence="2 6">Belongs to the drug/metabolite transporter (DMT) superfamily. Plant drug/metabolite exporter (P-DME) (TC 2.A.7.4) family.</text>
</comment>
<evidence type="ECO:0000256" key="1">
    <source>
        <dbReference type="ARBA" id="ARBA00004141"/>
    </source>
</evidence>
<keyword evidence="3 6" id="KW-0812">Transmembrane</keyword>
<sequence length="335" mass="37196">MSIYSMRLKRAPEEGCKQADEMRMADREGLKHDTVCIYAGIALFSRTAFLQGMKPPIFLVYRQAISIMIIAPLAIYNRRRNLLSLCLGLKTSGMIFAAAFFGTAANMNLYFEGLYLSSAAIATAMVNLVPVVTLVMATAMGQEKVGFLSMRSMAKILGTLVSVCGAVSMALLKGPKLLNDRDYVDENVFVGTASTELGTRLSVGFRKQLLLIPTSTNCTDHLYTTAWTCFFRMLQSTIFALFSEREWEAWRINTALELGVGAALTFFRQTWCISQRGPVLSAMFSPLNTVLATNFASIFLHEEINIGRWIIQEDKEENSVYGPARTTLASHHIKS</sequence>
<dbReference type="Proteomes" id="UP000515151">
    <property type="component" value="Chromosome 3"/>
</dbReference>
<protein>
    <recommendedName>
        <fullName evidence="6">WAT1-related protein</fullName>
    </recommendedName>
</protein>
<dbReference type="GO" id="GO:0016020">
    <property type="term" value="C:membrane"/>
    <property type="evidence" value="ECO:0007669"/>
    <property type="project" value="UniProtKB-SubCell"/>
</dbReference>
<accession>A0A6P8CQC9</accession>
<reference evidence="9" key="2">
    <citation type="submission" date="2025-08" db="UniProtKB">
        <authorList>
            <consortium name="RefSeq"/>
        </authorList>
    </citation>
    <scope>IDENTIFICATION</scope>
    <source>
        <tissue evidence="9">Leaf</tissue>
    </source>
</reference>
<dbReference type="InterPro" id="IPR037185">
    <property type="entry name" value="EmrE-like"/>
</dbReference>
<dbReference type="GO" id="GO:0022857">
    <property type="term" value="F:transmembrane transporter activity"/>
    <property type="evidence" value="ECO:0007669"/>
    <property type="project" value="InterPro"/>
</dbReference>
<evidence type="ECO:0000313" key="9">
    <source>
        <dbReference type="RefSeq" id="XP_031386667.1"/>
    </source>
</evidence>
<feature type="transmembrane region" description="Helical" evidence="6">
    <location>
        <begin position="152"/>
        <end position="172"/>
    </location>
</feature>
<feature type="domain" description="EamA" evidence="7">
    <location>
        <begin position="36"/>
        <end position="165"/>
    </location>
</feature>
<evidence type="ECO:0000259" key="7">
    <source>
        <dbReference type="Pfam" id="PF00892"/>
    </source>
</evidence>
<dbReference type="InterPro" id="IPR000620">
    <property type="entry name" value="EamA_dom"/>
</dbReference>
<feature type="transmembrane region" description="Helical" evidence="6">
    <location>
        <begin position="82"/>
        <end position="102"/>
    </location>
</feature>
<dbReference type="PANTHER" id="PTHR31218">
    <property type="entry name" value="WAT1-RELATED PROTEIN"/>
    <property type="match status" value="1"/>
</dbReference>
<dbReference type="SUPFAM" id="SSF103481">
    <property type="entry name" value="Multidrug resistance efflux transporter EmrE"/>
    <property type="match status" value="2"/>
</dbReference>
<dbReference type="InterPro" id="IPR030184">
    <property type="entry name" value="WAT1-related"/>
</dbReference>
<keyword evidence="8" id="KW-1185">Reference proteome</keyword>
<dbReference type="GeneID" id="116200105"/>